<dbReference type="GO" id="GO:0016301">
    <property type="term" value="F:kinase activity"/>
    <property type="evidence" value="ECO:0007669"/>
    <property type="project" value="UniProtKB-KW"/>
</dbReference>
<dbReference type="InterPro" id="IPR004358">
    <property type="entry name" value="Sig_transdc_His_kin-like_C"/>
</dbReference>
<feature type="transmembrane region" description="Helical" evidence="11">
    <location>
        <begin position="20"/>
        <end position="43"/>
    </location>
</feature>
<dbReference type="SUPFAM" id="SSF47384">
    <property type="entry name" value="Homodimeric domain of signal transducing histidine kinase"/>
    <property type="match status" value="1"/>
</dbReference>
<dbReference type="PRINTS" id="PR00344">
    <property type="entry name" value="BCTRLSENSOR"/>
</dbReference>
<feature type="domain" description="Histidine kinase" evidence="12">
    <location>
        <begin position="240"/>
        <end position="441"/>
    </location>
</feature>
<geneLocation type="plasmid" evidence="14 15">
    <name>unnamed2</name>
</geneLocation>
<dbReference type="PROSITE" id="PS50885">
    <property type="entry name" value="HAMP"/>
    <property type="match status" value="1"/>
</dbReference>
<protein>
    <recommendedName>
        <fullName evidence="3">histidine kinase</fullName>
        <ecNumber evidence="3">2.7.13.3</ecNumber>
    </recommendedName>
</protein>
<dbReference type="EC" id="2.7.13.3" evidence="3"/>
<dbReference type="Proteomes" id="UP001220395">
    <property type="component" value="Plasmid unnamed2"/>
</dbReference>
<dbReference type="InterPro" id="IPR050428">
    <property type="entry name" value="TCS_sensor_his_kinase"/>
</dbReference>
<evidence type="ECO:0000256" key="4">
    <source>
        <dbReference type="ARBA" id="ARBA00022553"/>
    </source>
</evidence>
<evidence type="ECO:0000256" key="3">
    <source>
        <dbReference type="ARBA" id="ARBA00012438"/>
    </source>
</evidence>
<dbReference type="InterPro" id="IPR005467">
    <property type="entry name" value="His_kinase_dom"/>
</dbReference>
<dbReference type="SMART" id="SM00388">
    <property type="entry name" value="HisKA"/>
    <property type="match status" value="1"/>
</dbReference>
<feature type="transmembrane region" description="Helical" evidence="11">
    <location>
        <begin position="155"/>
        <end position="177"/>
    </location>
</feature>
<keyword evidence="14" id="KW-0614">Plasmid</keyword>
<reference evidence="14 15" key="1">
    <citation type="submission" date="2023-02" db="EMBL/GenBank/DDBJ databases">
        <title>Genome sequence of Sphingomonas naphthae.</title>
        <authorList>
            <person name="Kim S."/>
            <person name="Heo J."/>
            <person name="Kwon S.-W."/>
        </authorList>
    </citation>
    <scope>NUCLEOTIDE SEQUENCE [LARGE SCALE GENOMIC DNA]</scope>
    <source>
        <strain evidence="14 15">KACC 18716</strain>
        <plasmid evidence="14 15">unnamed2</plasmid>
    </source>
</reference>
<organism evidence="14 15">
    <name type="scientific">Sphingomonas naphthae</name>
    <dbReference type="NCBI Taxonomy" id="1813468"/>
    <lineage>
        <taxon>Bacteria</taxon>
        <taxon>Pseudomonadati</taxon>
        <taxon>Pseudomonadota</taxon>
        <taxon>Alphaproteobacteria</taxon>
        <taxon>Sphingomonadales</taxon>
        <taxon>Sphingomonadaceae</taxon>
        <taxon>Sphingomonas</taxon>
    </lineage>
</organism>
<name>A0ABY7TRU4_9SPHN</name>
<evidence type="ECO:0000256" key="2">
    <source>
        <dbReference type="ARBA" id="ARBA00004141"/>
    </source>
</evidence>
<dbReference type="Gene3D" id="1.10.287.130">
    <property type="match status" value="1"/>
</dbReference>
<accession>A0ABY7TRU4</accession>
<keyword evidence="10 11" id="KW-0472">Membrane</keyword>
<dbReference type="InterPro" id="IPR003661">
    <property type="entry name" value="HisK_dim/P_dom"/>
</dbReference>
<comment type="catalytic activity">
    <reaction evidence="1">
        <text>ATP + protein L-histidine = ADP + protein N-phospho-L-histidine.</text>
        <dbReference type="EC" id="2.7.13.3"/>
    </reaction>
</comment>
<evidence type="ECO:0000313" key="14">
    <source>
        <dbReference type="EMBL" id="WCT75726.1"/>
    </source>
</evidence>
<keyword evidence="7 14" id="KW-0418">Kinase</keyword>
<evidence type="ECO:0000259" key="13">
    <source>
        <dbReference type="PROSITE" id="PS50885"/>
    </source>
</evidence>
<evidence type="ECO:0000256" key="10">
    <source>
        <dbReference type="ARBA" id="ARBA00023136"/>
    </source>
</evidence>
<dbReference type="PANTHER" id="PTHR45436:SF15">
    <property type="entry name" value="SENSOR HISTIDINE KINASE CUSS"/>
    <property type="match status" value="1"/>
</dbReference>
<evidence type="ECO:0000313" key="15">
    <source>
        <dbReference type="Proteomes" id="UP001220395"/>
    </source>
</evidence>
<gene>
    <name evidence="14" type="ORF">PQ455_20305</name>
</gene>
<evidence type="ECO:0000256" key="11">
    <source>
        <dbReference type="SAM" id="Phobius"/>
    </source>
</evidence>
<dbReference type="PROSITE" id="PS50109">
    <property type="entry name" value="HIS_KIN"/>
    <property type="match status" value="1"/>
</dbReference>
<dbReference type="CDD" id="cd00082">
    <property type="entry name" value="HisKA"/>
    <property type="match status" value="1"/>
</dbReference>
<dbReference type="EMBL" id="CP117413">
    <property type="protein sequence ID" value="WCT75726.1"/>
    <property type="molecule type" value="Genomic_DNA"/>
</dbReference>
<evidence type="ECO:0000259" key="12">
    <source>
        <dbReference type="PROSITE" id="PS50109"/>
    </source>
</evidence>
<dbReference type="Gene3D" id="3.30.565.10">
    <property type="entry name" value="Histidine kinase-like ATPase, C-terminal domain"/>
    <property type="match status" value="1"/>
</dbReference>
<dbReference type="Pfam" id="PF00512">
    <property type="entry name" value="HisKA"/>
    <property type="match status" value="1"/>
</dbReference>
<dbReference type="SUPFAM" id="SSF55874">
    <property type="entry name" value="ATPase domain of HSP90 chaperone/DNA topoisomerase II/histidine kinase"/>
    <property type="match status" value="1"/>
</dbReference>
<evidence type="ECO:0000256" key="7">
    <source>
        <dbReference type="ARBA" id="ARBA00022777"/>
    </source>
</evidence>
<dbReference type="Pfam" id="PF02518">
    <property type="entry name" value="HATPase_c"/>
    <property type="match status" value="1"/>
</dbReference>
<evidence type="ECO:0000256" key="5">
    <source>
        <dbReference type="ARBA" id="ARBA00022679"/>
    </source>
</evidence>
<keyword evidence="4" id="KW-0597">Phosphoprotein</keyword>
<keyword evidence="5" id="KW-0808">Transferase</keyword>
<evidence type="ECO:0000256" key="8">
    <source>
        <dbReference type="ARBA" id="ARBA00022989"/>
    </source>
</evidence>
<dbReference type="RefSeq" id="WP_273691918.1">
    <property type="nucleotide sequence ID" value="NZ_CP117413.1"/>
</dbReference>
<sequence>MNDGSLTLFRPAGPSLFRQIAVRLAVLTLIFAVLNIAIVVVTYSRQPESLAQELLSLEADRIAAGPQTADLHEGPPGSTHWLVHYLDEPMVHDPDHNLTHERRAMVDWTQRERTLAGYRITGVRTIVQNGQQRWVLMQFEGDGLRPYLPVIWNEILQHAVLPLVPLSLLMLAFNILAVRRVLDPLRLAEQEVDSLDPDNMATRLSEPMAPREVHTLVCAFNRALGRLEDAIGTLRTFTANAAHELRTPLAIMQLGIDRLPPSKDRDELSRDNLYMTRLVGQMLDLAQADALMIDDADIVDLADTAKAVVTSLAPKAFEQNLELEFEQLGDATALGHREAIYRIIRNLVDNALAHCDGNGPIEVTAGPGPTISVRDHGNGIPDADKQHIFERFWRGDRRASNGAGLGLGIVKRLVEAHGGSISFENAPSGGALFRVTLRAGL</sequence>
<keyword evidence="9" id="KW-0902">Two-component regulatory system</keyword>
<dbReference type="InterPro" id="IPR036890">
    <property type="entry name" value="HATPase_C_sf"/>
</dbReference>
<dbReference type="InterPro" id="IPR003660">
    <property type="entry name" value="HAMP_dom"/>
</dbReference>
<keyword evidence="8 11" id="KW-1133">Transmembrane helix</keyword>
<dbReference type="SMART" id="SM00387">
    <property type="entry name" value="HATPase_c"/>
    <property type="match status" value="1"/>
</dbReference>
<keyword evidence="6 11" id="KW-0812">Transmembrane</keyword>
<comment type="subcellular location">
    <subcellularLocation>
        <location evidence="2">Membrane</location>
        <topology evidence="2">Multi-pass membrane protein</topology>
    </subcellularLocation>
</comment>
<dbReference type="CDD" id="cd00075">
    <property type="entry name" value="HATPase"/>
    <property type="match status" value="1"/>
</dbReference>
<feature type="domain" description="HAMP" evidence="13">
    <location>
        <begin position="179"/>
        <end position="232"/>
    </location>
</feature>
<dbReference type="InterPro" id="IPR003594">
    <property type="entry name" value="HATPase_dom"/>
</dbReference>
<evidence type="ECO:0000256" key="6">
    <source>
        <dbReference type="ARBA" id="ARBA00022692"/>
    </source>
</evidence>
<proteinExistence type="predicted"/>
<evidence type="ECO:0000256" key="9">
    <source>
        <dbReference type="ARBA" id="ARBA00023012"/>
    </source>
</evidence>
<evidence type="ECO:0000256" key="1">
    <source>
        <dbReference type="ARBA" id="ARBA00000085"/>
    </source>
</evidence>
<keyword evidence="15" id="KW-1185">Reference proteome</keyword>
<dbReference type="InterPro" id="IPR036097">
    <property type="entry name" value="HisK_dim/P_sf"/>
</dbReference>
<dbReference type="PANTHER" id="PTHR45436">
    <property type="entry name" value="SENSOR HISTIDINE KINASE YKOH"/>
    <property type="match status" value="1"/>
</dbReference>